<dbReference type="OrthoDB" id="3260094at2759"/>
<dbReference type="STRING" id="98765.A0A2R6RQ02"/>
<proteinExistence type="predicted"/>
<comment type="caution">
    <text evidence="2">The sequence shown here is derived from an EMBL/GenBank/DDBJ whole genome shotgun (WGS) entry which is preliminary data.</text>
</comment>
<feature type="domain" description="Protein kinase" evidence="1">
    <location>
        <begin position="1"/>
        <end position="200"/>
    </location>
</feature>
<dbReference type="Gene3D" id="1.10.510.10">
    <property type="entry name" value="Transferase(Phosphotransferase) domain 1"/>
    <property type="match status" value="1"/>
</dbReference>
<dbReference type="SUPFAM" id="SSF56112">
    <property type="entry name" value="Protein kinase-like (PK-like)"/>
    <property type="match status" value="1"/>
</dbReference>
<accession>A0A2R6RQ02</accession>
<dbReference type="GO" id="GO:0005524">
    <property type="term" value="F:ATP binding"/>
    <property type="evidence" value="ECO:0007669"/>
    <property type="project" value="InterPro"/>
</dbReference>
<evidence type="ECO:0000313" key="2">
    <source>
        <dbReference type="EMBL" id="PSS32075.1"/>
    </source>
</evidence>
<dbReference type="InterPro" id="IPR040976">
    <property type="entry name" value="Pkinase_fungal"/>
</dbReference>
<dbReference type="AlphaFoldDB" id="A0A2R6RQ02"/>
<protein>
    <recommendedName>
        <fullName evidence="1">Protein kinase domain-containing protein</fullName>
    </recommendedName>
</protein>
<name>A0A2R6RQ02_9APHY</name>
<dbReference type="Pfam" id="PF17667">
    <property type="entry name" value="Pkinase_fungal"/>
    <property type="match status" value="1"/>
</dbReference>
<dbReference type="EMBL" id="MLYV02000199">
    <property type="protein sequence ID" value="PSS32075.1"/>
    <property type="molecule type" value="Genomic_DNA"/>
</dbReference>
<reference evidence="2 3" key="1">
    <citation type="submission" date="2018-02" db="EMBL/GenBank/DDBJ databases">
        <title>Genome sequence of the basidiomycete white-rot fungus Phlebia centrifuga.</title>
        <authorList>
            <person name="Granchi Z."/>
            <person name="Peng M."/>
            <person name="de Vries R.P."/>
            <person name="Hilden K."/>
            <person name="Makela M.R."/>
            <person name="Grigoriev I."/>
            <person name="Riley R."/>
        </authorList>
    </citation>
    <scope>NUCLEOTIDE SEQUENCE [LARGE SCALE GENOMIC DNA]</scope>
    <source>
        <strain evidence="2 3">FBCC195</strain>
    </source>
</reference>
<dbReference type="PROSITE" id="PS50011">
    <property type="entry name" value="PROTEIN_KINASE_DOM"/>
    <property type="match status" value="1"/>
</dbReference>
<gene>
    <name evidence="2" type="ORF">PHLCEN_2v2151</name>
</gene>
<keyword evidence="3" id="KW-1185">Reference proteome</keyword>
<evidence type="ECO:0000259" key="1">
    <source>
        <dbReference type="PROSITE" id="PS50011"/>
    </source>
</evidence>
<dbReference type="Proteomes" id="UP000186601">
    <property type="component" value="Unassembled WGS sequence"/>
</dbReference>
<sequence>MLSGGMKKRFTFGFIIEGTEMKLWYCDRSQTVAFQPFNFITDHEFVVRFFLSLAVVDGQDYGDPVVLKDCWASSDRQREGKIHEKLRNVNLTDAFRGALDSSFLTVERHGDVSVSSKSDRMPLVLTLEEMTRPGYIAAVHCDVSTGHILIDSHGKARLSDLEYAKDMSDKSDPESRIGTTNFVAAEVQSQAYEFRPRGPH</sequence>
<dbReference type="InterPro" id="IPR000719">
    <property type="entry name" value="Prot_kinase_dom"/>
</dbReference>
<organism evidence="2 3">
    <name type="scientific">Hermanssonia centrifuga</name>
    <dbReference type="NCBI Taxonomy" id="98765"/>
    <lineage>
        <taxon>Eukaryota</taxon>
        <taxon>Fungi</taxon>
        <taxon>Dikarya</taxon>
        <taxon>Basidiomycota</taxon>
        <taxon>Agaricomycotina</taxon>
        <taxon>Agaricomycetes</taxon>
        <taxon>Polyporales</taxon>
        <taxon>Meruliaceae</taxon>
        <taxon>Hermanssonia</taxon>
    </lineage>
</organism>
<evidence type="ECO:0000313" key="3">
    <source>
        <dbReference type="Proteomes" id="UP000186601"/>
    </source>
</evidence>
<dbReference type="GO" id="GO:0004672">
    <property type="term" value="F:protein kinase activity"/>
    <property type="evidence" value="ECO:0007669"/>
    <property type="project" value="InterPro"/>
</dbReference>
<dbReference type="InterPro" id="IPR011009">
    <property type="entry name" value="Kinase-like_dom_sf"/>
</dbReference>